<keyword evidence="2" id="KW-0175">Coiled coil</keyword>
<dbReference type="Pfam" id="PF25876">
    <property type="entry name" value="HH_MFP_RND"/>
    <property type="match status" value="1"/>
</dbReference>
<dbReference type="InterPro" id="IPR058625">
    <property type="entry name" value="MdtA-like_BSH"/>
</dbReference>
<proteinExistence type="inferred from homology"/>
<dbReference type="PANTHER" id="PTHR30158">
    <property type="entry name" value="ACRA/E-RELATED COMPONENT OF DRUG EFFLUX TRANSPORTER"/>
    <property type="match status" value="1"/>
</dbReference>
<dbReference type="PANTHER" id="PTHR30158:SF24">
    <property type="entry name" value="HLYD FAMILY SECRETION PROTEIN"/>
    <property type="match status" value="1"/>
</dbReference>
<sequence>MSPRLSIIAFILCAAGLALFLTFRGEAVSEQEGAPSEAQGPAQVTTMTAAPERVVLIDELPGRVAAYRRVEIRPQVGGIIKKRFAEGGTQVEAGEILFEIDPALLLADLETARAGVTRAEGALEHARSGLKRAEKLVASKATSRKDYEDARNELTMAQANLAEARAVFHRRQLDLDFATIRSPIKGYVGRTLADEGALASTSSQTELAVVQELDRVYVDLRLPATKLDGLQSAARQGLGPVEILDAEGKRHPRPGKLALSDVTVDAGTGNTTVRVEVENPGLRLLPGMYVRARIPRGLLPDALLVPEEAVVRNGAGEAQIVVVDDDGRAWRRDVVLGDAIGRRLVVTSGLKAGEAIVIRGQDRVQDGMRVTRVTAAQAALPAADKL</sequence>
<evidence type="ECO:0000259" key="3">
    <source>
        <dbReference type="Pfam" id="PF25876"/>
    </source>
</evidence>
<feature type="domain" description="Multidrug resistance protein MdtA-like barrel-sandwich hybrid" evidence="4">
    <location>
        <begin position="68"/>
        <end position="211"/>
    </location>
</feature>
<feature type="domain" description="YknX-like C-terminal permuted SH3-like" evidence="6">
    <location>
        <begin position="303"/>
        <end position="371"/>
    </location>
</feature>
<dbReference type="NCBIfam" id="TIGR01730">
    <property type="entry name" value="RND_mfp"/>
    <property type="match status" value="1"/>
</dbReference>
<name>A0ABU0C612_9BRAD</name>
<dbReference type="Gene3D" id="2.40.30.170">
    <property type="match status" value="1"/>
</dbReference>
<dbReference type="Gene3D" id="1.10.287.470">
    <property type="entry name" value="Helix hairpin bin"/>
    <property type="match status" value="1"/>
</dbReference>
<dbReference type="Proteomes" id="UP001230253">
    <property type="component" value="Unassembled WGS sequence"/>
</dbReference>
<accession>A0ABU0C612</accession>
<dbReference type="RefSeq" id="WP_307154193.1">
    <property type="nucleotide sequence ID" value="NZ_JAUSUK010000002.1"/>
</dbReference>
<organism evidence="7 8">
    <name type="scientific">Rhodopseudomonas julia</name>
    <dbReference type="NCBI Taxonomy" id="200617"/>
    <lineage>
        <taxon>Bacteria</taxon>
        <taxon>Pseudomonadati</taxon>
        <taxon>Pseudomonadota</taxon>
        <taxon>Alphaproteobacteria</taxon>
        <taxon>Hyphomicrobiales</taxon>
        <taxon>Nitrobacteraceae</taxon>
        <taxon>Rhodopseudomonas</taxon>
    </lineage>
</organism>
<protein>
    <submittedName>
        <fullName evidence="7">Multidrug efflux system membrane fusion protein</fullName>
    </submittedName>
</protein>
<evidence type="ECO:0000313" key="8">
    <source>
        <dbReference type="Proteomes" id="UP001230253"/>
    </source>
</evidence>
<dbReference type="Gene3D" id="2.40.50.100">
    <property type="match status" value="1"/>
</dbReference>
<dbReference type="InterPro" id="IPR058637">
    <property type="entry name" value="YknX-like_C"/>
</dbReference>
<dbReference type="InterPro" id="IPR058624">
    <property type="entry name" value="MdtA-like_HH"/>
</dbReference>
<feature type="coiled-coil region" evidence="2">
    <location>
        <begin position="140"/>
        <end position="167"/>
    </location>
</feature>
<dbReference type="SUPFAM" id="SSF111369">
    <property type="entry name" value="HlyD-like secretion proteins"/>
    <property type="match status" value="1"/>
</dbReference>
<evidence type="ECO:0000256" key="1">
    <source>
        <dbReference type="ARBA" id="ARBA00009477"/>
    </source>
</evidence>
<keyword evidence="8" id="KW-1185">Reference proteome</keyword>
<dbReference type="InterPro" id="IPR058626">
    <property type="entry name" value="MdtA-like_b-barrel"/>
</dbReference>
<evidence type="ECO:0000259" key="6">
    <source>
        <dbReference type="Pfam" id="PF25989"/>
    </source>
</evidence>
<dbReference type="InterPro" id="IPR006143">
    <property type="entry name" value="RND_pump_MFP"/>
</dbReference>
<feature type="domain" description="Multidrug resistance protein MdtA-like beta-barrel" evidence="5">
    <location>
        <begin position="216"/>
        <end position="295"/>
    </location>
</feature>
<dbReference type="Pfam" id="PF25917">
    <property type="entry name" value="BSH_RND"/>
    <property type="match status" value="1"/>
</dbReference>
<comment type="caution">
    <text evidence="7">The sequence shown here is derived from an EMBL/GenBank/DDBJ whole genome shotgun (WGS) entry which is preliminary data.</text>
</comment>
<evidence type="ECO:0000259" key="4">
    <source>
        <dbReference type="Pfam" id="PF25917"/>
    </source>
</evidence>
<evidence type="ECO:0000313" key="7">
    <source>
        <dbReference type="EMBL" id="MDQ0325951.1"/>
    </source>
</evidence>
<evidence type="ECO:0000256" key="2">
    <source>
        <dbReference type="SAM" id="Coils"/>
    </source>
</evidence>
<evidence type="ECO:0000259" key="5">
    <source>
        <dbReference type="Pfam" id="PF25944"/>
    </source>
</evidence>
<dbReference type="Pfam" id="PF25944">
    <property type="entry name" value="Beta-barrel_RND"/>
    <property type="match status" value="1"/>
</dbReference>
<gene>
    <name evidence="7" type="ORF">J2R99_001820</name>
</gene>
<feature type="domain" description="Multidrug resistance protein MdtA-like alpha-helical hairpin" evidence="3">
    <location>
        <begin position="109"/>
        <end position="177"/>
    </location>
</feature>
<comment type="similarity">
    <text evidence="1">Belongs to the membrane fusion protein (MFP) (TC 8.A.1) family.</text>
</comment>
<dbReference type="EMBL" id="JAUSUK010000002">
    <property type="protein sequence ID" value="MDQ0325951.1"/>
    <property type="molecule type" value="Genomic_DNA"/>
</dbReference>
<reference evidence="7 8" key="1">
    <citation type="submission" date="2023-07" db="EMBL/GenBank/DDBJ databases">
        <title>Genomic Encyclopedia of Type Strains, Phase IV (KMG-IV): sequencing the most valuable type-strain genomes for metagenomic binning, comparative biology and taxonomic classification.</title>
        <authorList>
            <person name="Goeker M."/>
        </authorList>
    </citation>
    <scope>NUCLEOTIDE SEQUENCE [LARGE SCALE GENOMIC DNA]</scope>
    <source>
        <strain evidence="7 8">DSM 11549</strain>
    </source>
</reference>
<dbReference type="Gene3D" id="2.40.420.20">
    <property type="match status" value="1"/>
</dbReference>
<dbReference type="Pfam" id="PF25989">
    <property type="entry name" value="YknX_C"/>
    <property type="match status" value="1"/>
</dbReference>